<organism evidence="1 2">
    <name type="scientific">Pisolithus tinctorius Marx 270</name>
    <dbReference type="NCBI Taxonomy" id="870435"/>
    <lineage>
        <taxon>Eukaryota</taxon>
        <taxon>Fungi</taxon>
        <taxon>Dikarya</taxon>
        <taxon>Basidiomycota</taxon>
        <taxon>Agaricomycotina</taxon>
        <taxon>Agaricomycetes</taxon>
        <taxon>Agaricomycetidae</taxon>
        <taxon>Boletales</taxon>
        <taxon>Sclerodermatineae</taxon>
        <taxon>Pisolithaceae</taxon>
        <taxon>Pisolithus</taxon>
    </lineage>
</organism>
<reference evidence="2" key="2">
    <citation type="submission" date="2015-01" db="EMBL/GenBank/DDBJ databases">
        <title>Evolutionary Origins and Diversification of the Mycorrhizal Mutualists.</title>
        <authorList>
            <consortium name="DOE Joint Genome Institute"/>
            <consortium name="Mycorrhizal Genomics Consortium"/>
            <person name="Kohler A."/>
            <person name="Kuo A."/>
            <person name="Nagy L.G."/>
            <person name="Floudas D."/>
            <person name="Copeland A."/>
            <person name="Barry K.W."/>
            <person name="Cichocki N."/>
            <person name="Veneault-Fourrey C."/>
            <person name="LaButti K."/>
            <person name="Lindquist E.A."/>
            <person name="Lipzen A."/>
            <person name="Lundell T."/>
            <person name="Morin E."/>
            <person name="Murat C."/>
            <person name="Riley R."/>
            <person name="Ohm R."/>
            <person name="Sun H."/>
            <person name="Tunlid A."/>
            <person name="Henrissat B."/>
            <person name="Grigoriev I.V."/>
            <person name="Hibbett D.S."/>
            <person name="Martin F."/>
        </authorList>
    </citation>
    <scope>NUCLEOTIDE SEQUENCE [LARGE SCALE GENOMIC DNA]</scope>
    <source>
        <strain evidence="2">Marx 270</strain>
    </source>
</reference>
<evidence type="ECO:0000313" key="1">
    <source>
        <dbReference type="EMBL" id="KIN96134.1"/>
    </source>
</evidence>
<evidence type="ECO:0000313" key="2">
    <source>
        <dbReference type="Proteomes" id="UP000054217"/>
    </source>
</evidence>
<sequence length="61" mass="6579">MVPTTGSLENISQNGGPHYICSRSATPPDGLVDAVQNAVRRVCEMFVPRVFTRSVSTQLST</sequence>
<gene>
    <name evidence="1" type="ORF">M404DRAFT_1006990</name>
</gene>
<name>A0A0C3N4X9_PISTI</name>
<proteinExistence type="predicted"/>
<dbReference type="HOGENOM" id="CLU_193183_0_0_1"/>
<dbReference type="InParanoid" id="A0A0C3N4X9"/>
<protein>
    <submittedName>
        <fullName evidence="1">Uncharacterized protein</fullName>
    </submittedName>
</protein>
<keyword evidence="2" id="KW-1185">Reference proteome</keyword>
<dbReference type="AlphaFoldDB" id="A0A0C3N4X9"/>
<reference evidence="1 2" key="1">
    <citation type="submission" date="2014-04" db="EMBL/GenBank/DDBJ databases">
        <authorList>
            <consortium name="DOE Joint Genome Institute"/>
            <person name="Kuo A."/>
            <person name="Kohler A."/>
            <person name="Costa M.D."/>
            <person name="Nagy L.G."/>
            <person name="Floudas D."/>
            <person name="Copeland A."/>
            <person name="Barry K.W."/>
            <person name="Cichocki N."/>
            <person name="Veneault-Fourrey C."/>
            <person name="LaButti K."/>
            <person name="Lindquist E.A."/>
            <person name="Lipzen A."/>
            <person name="Lundell T."/>
            <person name="Morin E."/>
            <person name="Murat C."/>
            <person name="Sun H."/>
            <person name="Tunlid A."/>
            <person name="Henrissat B."/>
            <person name="Grigoriev I.V."/>
            <person name="Hibbett D.S."/>
            <person name="Martin F."/>
            <person name="Nordberg H.P."/>
            <person name="Cantor M.N."/>
            <person name="Hua S.X."/>
        </authorList>
    </citation>
    <scope>NUCLEOTIDE SEQUENCE [LARGE SCALE GENOMIC DNA]</scope>
    <source>
        <strain evidence="1 2">Marx 270</strain>
    </source>
</reference>
<dbReference type="EMBL" id="KN832052">
    <property type="protein sequence ID" value="KIN96134.1"/>
    <property type="molecule type" value="Genomic_DNA"/>
</dbReference>
<accession>A0A0C3N4X9</accession>
<dbReference type="Proteomes" id="UP000054217">
    <property type="component" value="Unassembled WGS sequence"/>
</dbReference>